<sequence length="120" mass="12808">MRTGFLLRTPKGALEVQESIPDKLRATRLSCEYWKESLTSLTLKGTSGGFHRVPGHGAPLTCMEDREDGGHLVAGSSTGVPGPRAPCFSLDDREEGNSIAIPYVACQSSPLQTAVSANYT</sequence>
<dbReference type="KEGG" id="muo:115470415"/>
<accession>A0A6P7Y3L9</accession>
<dbReference type="GeneID" id="115470415"/>
<dbReference type="RefSeq" id="XP_030059448.1">
    <property type="nucleotide sequence ID" value="XM_030203588.1"/>
</dbReference>
<dbReference type="Proteomes" id="UP000515156">
    <property type="component" value="Chromosome 5"/>
</dbReference>
<organism evidence="1 2">
    <name type="scientific">Microcaecilia unicolor</name>
    <dbReference type="NCBI Taxonomy" id="1415580"/>
    <lineage>
        <taxon>Eukaryota</taxon>
        <taxon>Metazoa</taxon>
        <taxon>Chordata</taxon>
        <taxon>Craniata</taxon>
        <taxon>Vertebrata</taxon>
        <taxon>Euteleostomi</taxon>
        <taxon>Amphibia</taxon>
        <taxon>Gymnophiona</taxon>
        <taxon>Siphonopidae</taxon>
        <taxon>Microcaecilia</taxon>
    </lineage>
</organism>
<name>A0A6P7Y3L9_9AMPH</name>
<protein>
    <submittedName>
        <fullName evidence="2">Uncharacterized protein LOC115470415</fullName>
    </submittedName>
</protein>
<dbReference type="AlphaFoldDB" id="A0A6P7Y3L9"/>
<evidence type="ECO:0000313" key="1">
    <source>
        <dbReference type="Proteomes" id="UP000515156"/>
    </source>
</evidence>
<gene>
    <name evidence="2" type="primary">LOC115470415</name>
</gene>
<reference evidence="2" key="1">
    <citation type="submission" date="2025-08" db="UniProtKB">
        <authorList>
            <consortium name="RefSeq"/>
        </authorList>
    </citation>
    <scope>IDENTIFICATION</scope>
</reference>
<keyword evidence="1" id="KW-1185">Reference proteome</keyword>
<dbReference type="InParanoid" id="A0A6P7Y3L9"/>
<evidence type="ECO:0000313" key="2">
    <source>
        <dbReference type="RefSeq" id="XP_030059448.1"/>
    </source>
</evidence>
<proteinExistence type="predicted"/>